<gene>
    <name evidence="3" type="ORF">MNEG_8629</name>
</gene>
<keyword evidence="2" id="KW-0472">Membrane</keyword>
<feature type="compositionally biased region" description="Low complexity" evidence="1">
    <location>
        <begin position="342"/>
        <end position="369"/>
    </location>
</feature>
<dbReference type="GO" id="GO:0042765">
    <property type="term" value="C:GPI-anchor transamidase complex"/>
    <property type="evidence" value="ECO:0007669"/>
    <property type="project" value="InterPro"/>
</dbReference>
<feature type="transmembrane region" description="Helical" evidence="2">
    <location>
        <begin position="640"/>
        <end position="662"/>
    </location>
</feature>
<dbReference type="EMBL" id="KK101878">
    <property type="protein sequence ID" value="KIY99334.1"/>
    <property type="molecule type" value="Genomic_DNA"/>
</dbReference>
<sequence length="729" mass="75455">MALAASGGVQAQEEFAEEVVISPLPSGHIQVQLQFTLSSPSRRHYSVLPKAIAQLAAGVPFEEVELSLTQGRWHHHAWGSPLLPSKPSGAELRAAFSPSIPEGQLPLLWGNLSHSLSGMFCASLNFLARPETTAQQAIEFGKPSETGGRASNSEVGADARACAAGPAAGAMGPRPARLRRLYAALPKEVVCTENLTPALKLLPCRDQAGVASLLLHRPSVYGADYHSMRVGILAARDADGALLSTRLSLGITLVLRPPQVQTPGAPPARRAAPRPCSYSSWRLGHLLGSKLRGACPIATQSWLFVQLPPQLAAQAAVGEDGAGQLLHPPAWQAGGAEVHRTGSGSSSDKSSDSSSSGEQAEDNIQQQQQAIAGAEALVEEARRQQPRPEGQGDGPAALDVGQAWRRFGAKGAVVAARPELAVSRYTTGAGFMHGGMVLRLATAAGAGPAAAPSGAGTGSSQAGGGGAADLSTAAAAAAGNRTVCVFQIVPWYVRVWLHTLTLTVDGAPADLDAALRLRHVSPAADRARPLVLDLCIELPAGAREAVLAVQFSKAFLHVFEWPPDAHRGFDVPAALVTYAPLGADGAAAALEWGWRRGGDVGGARGAPSPLLRALSAARPEALYSEGLLVPLAPPDFSMPYNVVCLTSTVLAVYVGAVLNALLKRPGAELREAAKGGAGRRAARLKAAKVVVVVVVFGGLALYVDEELQAQVMQALAAAGLVEAPPAPQH</sequence>
<dbReference type="AlphaFoldDB" id="A0A0D2M7I9"/>
<feature type="transmembrane region" description="Helical" evidence="2">
    <location>
        <begin position="682"/>
        <end position="703"/>
    </location>
</feature>
<evidence type="ECO:0000313" key="3">
    <source>
        <dbReference type="EMBL" id="KIY99334.1"/>
    </source>
</evidence>
<dbReference type="KEGG" id="mng:MNEG_8629"/>
<dbReference type="Proteomes" id="UP000054498">
    <property type="component" value="Unassembled WGS sequence"/>
</dbReference>
<dbReference type="STRING" id="145388.A0A0D2M7I9"/>
<accession>A0A0D2M7I9</accession>
<keyword evidence="4" id="KW-1185">Reference proteome</keyword>
<feature type="region of interest" description="Disordered" evidence="1">
    <location>
        <begin position="335"/>
        <end position="369"/>
    </location>
</feature>
<dbReference type="PANTHER" id="PTHR12959">
    <property type="entry name" value="GPI TRANSAMIDASE COMPONENT PIG-T-RELATED"/>
    <property type="match status" value="1"/>
</dbReference>
<keyword evidence="2" id="KW-1133">Transmembrane helix</keyword>
<evidence type="ECO:0000256" key="2">
    <source>
        <dbReference type="SAM" id="Phobius"/>
    </source>
</evidence>
<proteinExistence type="predicted"/>
<protein>
    <submittedName>
        <fullName evidence="3">GPI transamidase component PIG-T</fullName>
    </submittedName>
</protein>
<dbReference type="PANTHER" id="PTHR12959:SF11">
    <property type="entry name" value="GPI TRANSAMIDASE COMPONENT PIG-T"/>
    <property type="match status" value="1"/>
</dbReference>
<dbReference type="RefSeq" id="XP_013898354.1">
    <property type="nucleotide sequence ID" value="XM_014042900.1"/>
</dbReference>
<dbReference type="InterPro" id="IPR007245">
    <property type="entry name" value="PIG-T"/>
</dbReference>
<name>A0A0D2M7I9_9CHLO</name>
<dbReference type="OrthoDB" id="331263at2759"/>
<evidence type="ECO:0000313" key="4">
    <source>
        <dbReference type="Proteomes" id="UP000054498"/>
    </source>
</evidence>
<dbReference type="GO" id="GO:0016255">
    <property type="term" value="P:attachment of GPI anchor to protein"/>
    <property type="evidence" value="ECO:0007669"/>
    <property type="project" value="InterPro"/>
</dbReference>
<evidence type="ECO:0000256" key="1">
    <source>
        <dbReference type="SAM" id="MobiDB-lite"/>
    </source>
</evidence>
<keyword evidence="2" id="KW-0812">Transmembrane</keyword>
<organism evidence="3 4">
    <name type="scientific">Monoraphidium neglectum</name>
    <dbReference type="NCBI Taxonomy" id="145388"/>
    <lineage>
        <taxon>Eukaryota</taxon>
        <taxon>Viridiplantae</taxon>
        <taxon>Chlorophyta</taxon>
        <taxon>core chlorophytes</taxon>
        <taxon>Chlorophyceae</taxon>
        <taxon>CS clade</taxon>
        <taxon>Sphaeropleales</taxon>
        <taxon>Selenastraceae</taxon>
        <taxon>Monoraphidium</taxon>
    </lineage>
</organism>
<dbReference type="GeneID" id="25741505"/>
<dbReference type="Pfam" id="PF04113">
    <property type="entry name" value="Gpi16"/>
    <property type="match status" value="1"/>
</dbReference>
<reference evidence="3 4" key="1">
    <citation type="journal article" date="2013" name="BMC Genomics">
        <title>Reconstruction of the lipid metabolism for the microalga Monoraphidium neglectum from its genome sequence reveals characteristics suitable for biofuel production.</title>
        <authorList>
            <person name="Bogen C."/>
            <person name="Al-Dilaimi A."/>
            <person name="Albersmeier A."/>
            <person name="Wichmann J."/>
            <person name="Grundmann M."/>
            <person name="Rupp O."/>
            <person name="Lauersen K.J."/>
            <person name="Blifernez-Klassen O."/>
            <person name="Kalinowski J."/>
            <person name="Goesmann A."/>
            <person name="Mussgnug J.H."/>
            <person name="Kruse O."/>
        </authorList>
    </citation>
    <scope>NUCLEOTIDE SEQUENCE [LARGE SCALE GENOMIC DNA]</scope>
    <source>
        <strain evidence="3 4">SAG 48.87</strain>
    </source>
</reference>